<dbReference type="PROSITE" id="PS50158">
    <property type="entry name" value="ZF_CCHC"/>
    <property type="match status" value="1"/>
</dbReference>
<feature type="region of interest" description="Disordered" evidence="2">
    <location>
        <begin position="1"/>
        <end position="97"/>
    </location>
</feature>
<dbReference type="InterPro" id="IPR001878">
    <property type="entry name" value="Znf_CCHC"/>
</dbReference>
<proteinExistence type="predicted"/>
<comment type="caution">
    <text evidence="4">The sequence shown here is derived from an EMBL/GenBank/DDBJ whole genome shotgun (WGS) entry which is preliminary data.</text>
</comment>
<evidence type="ECO:0000259" key="3">
    <source>
        <dbReference type="PROSITE" id="PS50158"/>
    </source>
</evidence>
<dbReference type="Proteomes" id="UP001152523">
    <property type="component" value="Unassembled WGS sequence"/>
</dbReference>
<dbReference type="InterPro" id="IPR021109">
    <property type="entry name" value="Peptidase_aspartic_dom_sf"/>
</dbReference>
<evidence type="ECO:0000256" key="2">
    <source>
        <dbReference type="SAM" id="MobiDB-lite"/>
    </source>
</evidence>
<keyword evidence="1" id="KW-0862">Zinc</keyword>
<evidence type="ECO:0000256" key="1">
    <source>
        <dbReference type="PROSITE-ProRule" id="PRU00047"/>
    </source>
</evidence>
<feature type="region of interest" description="Disordered" evidence="2">
    <location>
        <begin position="426"/>
        <end position="457"/>
    </location>
</feature>
<dbReference type="PANTHER" id="PTHR15503">
    <property type="entry name" value="LDOC1 RELATED"/>
    <property type="match status" value="1"/>
</dbReference>
<dbReference type="SUPFAM" id="SSF57756">
    <property type="entry name" value="Retrovirus zinc finger-like domains"/>
    <property type="match status" value="1"/>
</dbReference>
<accession>A0AAV0EWT1</accession>
<dbReference type="SMART" id="SM00343">
    <property type="entry name" value="ZnF_C2HC"/>
    <property type="match status" value="1"/>
</dbReference>
<dbReference type="EMBL" id="CAMAPF010000948">
    <property type="protein sequence ID" value="CAH9127734.1"/>
    <property type="molecule type" value="Genomic_DNA"/>
</dbReference>
<sequence>MIRGRGRATRSNPEGLTPQGRNNAPPRGGLTNRGRGRPPIRRMTIPSRGRGGRQGEHINDNDHAGAVNEPQNHDEEVESQPTPQQQQQQQQGVEIPPLDEIGKVLDWYKRARGQQEGNVQVIGSQMGEQEVNMMSKRNREETKPLIRISKYLREARELGCKSFTGVGDISVAADWISKLKETAEDMELTEPLKLTVATKLLEGIAATWWTSIKGKYQGKVTWAKFEKEFYEQFYSAYEVNLKHQEYTELKQGELSVKELEQKFRDFARFLPEYASNENRMASKFWYALSLDVRDRGNFHEEMTFSQVVNQGLRGEKSLMERRQQDQEDNKKRRVEGGGLLNPPKRSNSNGTYGGSRGPSLPSQGRQTTSIADSRSKPLWNDKCRNCGKRHSGKCREPPRCYNCGDTSHMMNSCPKQRRTNLEQNTIRPTRGDTRSGMSQISPNQRGGPTSNAPSVNQGRTQARVYAMTEEDARENPESVTGIVVIDGMDARILIDTGAQRSFVSETFATKLSRPKGLLPQTLVVSTPLGEEIEKKEFYPSCIIQIQDCRLECDLIPLGMLEFDAIIGMDWLSKYHAKV</sequence>
<feature type="compositionally biased region" description="Basic and acidic residues" evidence="2">
    <location>
        <begin position="319"/>
        <end position="330"/>
    </location>
</feature>
<keyword evidence="1" id="KW-0479">Metal-binding</keyword>
<evidence type="ECO:0000313" key="5">
    <source>
        <dbReference type="Proteomes" id="UP001152523"/>
    </source>
</evidence>
<dbReference type="GO" id="GO:0008270">
    <property type="term" value="F:zinc ion binding"/>
    <property type="evidence" value="ECO:0007669"/>
    <property type="project" value="UniProtKB-KW"/>
</dbReference>
<dbReference type="InterPro" id="IPR005162">
    <property type="entry name" value="Retrotrans_gag_dom"/>
</dbReference>
<reference evidence="4" key="1">
    <citation type="submission" date="2022-07" db="EMBL/GenBank/DDBJ databases">
        <authorList>
            <person name="Macas J."/>
            <person name="Novak P."/>
            <person name="Neumann P."/>
        </authorList>
    </citation>
    <scope>NUCLEOTIDE SEQUENCE</scope>
</reference>
<feature type="compositionally biased region" description="Polar residues" evidence="2">
    <location>
        <begin position="360"/>
        <end position="372"/>
    </location>
</feature>
<feature type="compositionally biased region" description="Basic and acidic residues" evidence="2">
    <location>
        <begin position="373"/>
        <end position="384"/>
    </location>
</feature>
<dbReference type="PANTHER" id="PTHR15503:SF42">
    <property type="entry name" value="ZINC FINGER, CCHC-TYPE, RETROTRANSPOSON GAG DOMAIN, ASPARTIC PEPTIDASE DOMAIN PROTEIN-RELATED"/>
    <property type="match status" value="1"/>
</dbReference>
<dbReference type="Pfam" id="PF08284">
    <property type="entry name" value="RVP_2"/>
    <property type="match status" value="1"/>
</dbReference>
<keyword evidence="5" id="KW-1185">Reference proteome</keyword>
<keyword evidence="1" id="KW-0863">Zinc-finger</keyword>
<dbReference type="CDD" id="cd00303">
    <property type="entry name" value="retropepsin_like"/>
    <property type="match status" value="1"/>
</dbReference>
<dbReference type="SUPFAM" id="SSF50630">
    <property type="entry name" value="Acid proteases"/>
    <property type="match status" value="1"/>
</dbReference>
<protein>
    <recommendedName>
        <fullName evidence="3">CCHC-type domain-containing protein</fullName>
    </recommendedName>
</protein>
<dbReference type="Pfam" id="PF03732">
    <property type="entry name" value="Retrotrans_gag"/>
    <property type="match status" value="1"/>
</dbReference>
<feature type="region of interest" description="Disordered" evidence="2">
    <location>
        <begin position="319"/>
        <end position="394"/>
    </location>
</feature>
<evidence type="ECO:0000313" key="4">
    <source>
        <dbReference type="EMBL" id="CAH9127734.1"/>
    </source>
</evidence>
<feature type="compositionally biased region" description="Basic and acidic residues" evidence="2">
    <location>
        <begin position="53"/>
        <end position="63"/>
    </location>
</feature>
<dbReference type="GO" id="GO:0003676">
    <property type="term" value="F:nucleic acid binding"/>
    <property type="evidence" value="ECO:0007669"/>
    <property type="project" value="InterPro"/>
</dbReference>
<dbReference type="AlphaFoldDB" id="A0AAV0EWT1"/>
<feature type="compositionally biased region" description="Polar residues" evidence="2">
    <location>
        <begin position="435"/>
        <end position="457"/>
    </location>
</feature>
<organism evidence="4 5">
    <name type="scientific">Cuscuta epithymum</name>
    <dbReference type="NCBI Taxonomy" id="186058"/>
    <lineage>
        <taxon>Eukaryota</taxon>
        <taxon>Viridiplantae</taxon>
        <taxon>Streptophyta</taxon>
        <taxon>Embryophyta</taxon>
        <taxon>Tracheophyta</taxon>
        <taxon>Spermatophyta</taxon>
        <taxon>Magnoliopsida</taxon>
        <taxon>eudicotyledons</taxon>
        <taxon>Gunneridae</taxon>
        <taxon>Pentapetalae</taxon>
        <taxon>asterids</taxon>
        <taxon>lamiids</taxon>
        <taxon>Solanales</taxon>
        <taxon>Convolvulaceae</taxon>
        <taxon>Cuscuteae</taxon>
        <taxon>Cuscuta</taxon>
        <taxon>Cuscuta subgen. Cuscuta</taxon>
    </lineage>
</organism>
<feature type="domain" description="CCHC-type" evidence="3">
    <location>
        <begin position="399"/>
        <end position="415"/>
    </location>
</feature>
<dbReference type="Gene3D" id="2.40.70.10">
    <property type="entry name" value="Acid Proteases"/>
    <property type="match status" value="1"/>
</dbReference>
<feature type="non-terminal residue" evidence="4">
    <location>
        <position position="578"/>
    </location>
</feature>
<name>A0AAV0EWT1_9ASTE</name>
<gene>
    <name evidence="4" type="ORF">CEPIT_LOCUS28554</name>
</gene>
<dbReference type="Gene3D" id="4.10.60.10">
    <property type="entry name" value="Zinc finger, CCHC-type"/>
    <property type="match status" value="1"/>
</dbReference>
<dbReference type="InterPro" id="IPR036875">
    <property type="entry name" value="Znf_CCHC_sf"/>
</dbReference>
<dbReference type="InterPro" id="IPR032567">
    <property type="entry name" value="RTL1-rel"/>
</dbReference>
<feature type="compositionally biased region" description="Polar residues" evidence="2">
    <location>
        <begin position="9"/>
        <end position="22"/>
    </location>
</feature>